<protein>
    <submittedName>
        <fullName evidence="2">Uncharacterized protein</fullName>
    </submittedName>
</protein>
<dbReference type="EMBL" id="CAMPGE010023715">
    <property type="protein sequence ID" value="CAI2381621.1"/>
    <property type="molecule type" value="Genomic_DNA"/>
</dbReference>
<proteinExistence type="predicted"/>
<name>A0AAD2D6R1_EUPCR</name>
<dbReference type="AlphaFoldDB" id="A0AAD2D6R1"/>
<evidence type="ECO:0000256" key="1">
    <source>
        <dbReference type="SAM" id="MobiDB-lite"/>
    </source>
</evidence>
<keyword evidence="3" id="KW-1185">Reference proteome</keyword>
<feature type="compositionally biased region" description="Basic residues" evidence="1">
    <location>
        <begin position="35"/>
        <end position="47"/>
    </location>
</feature>
<dbReference type="Proteomes" id="UP001295684">
    <property type="component" value="Unassembled WGS sequence"/>
</dbReference>
<evidence type="ECO:0000313" key="2">
    <source>
        <dbReference type="EMBL" id="CAI2381621.1"/>
    </source>
</evidence>
<feature type="region of interest" description="Disordered" evidence="1">
    <location>
        <begin position="1"/>
        <end position="53"/>
    </location>
</feature>
<reference evidence="2" key="1">
    <citation type="submission" date="2023-07" db="EMBL/GenBank/DDBJ databases">
        <authorList>
            <consortium name="AG Swart"/>
            <person name="Singh M."/>
            <person name="Singh A."/>
            <person name="Seah K."/>
            <person name="Emmerich C."/>
        </authorList>
    </citation>
    <scope>NUCLEOTIDE SEQUENCE</scope>
    <source>
        <strain evidence="2">DP1</strain>
    </source>
</reference>
<accession>A0AAD2D6R1</accession>
<evidence type="ECO:0000313" key="3">
    <source>
        <dbReference type="Proteomes" id="UP001295684"/>
    </source>
</evidence>
<gene>
    <name evidence="2" type="ORF">ECRASSUSDP1_LOCUS23079</name>
</gene>
<comment type="caution">
    <text evidence="2">The sequence shown here is derived from an EMBL/GenBank/DDBJ whole genome shotgun (WGS) entry which is preliminary data.</text>
</comment>
<feature type="compositionally biased region" description="Basic and acidic residues" evidence="1">
    <location>
        <begin position="9"/>
        <end position="27"/>
    </location>
</feature>
<organism evidence="2 3">
    <name type="scientific">Euplotes crassus</name>
    <dbReference type="NCBI Taxonomy" id="5936"/>
    <lineage>
        <taxon>Eukaryota</taxon>
        <taxon>Sar</taxon>
        <taxon>Alveolata</taxon>
        <taxon>Ciliophora</taxon>
        <taxon>Intramacronucleata</taxon>
        <taxon>Spirotrichea</taxon>
        <taxon>Hypotrichia</taxon>
        <taxon>Euplotida</taxon>
        <taxon>Euplotidae</taxon>
        <taxon>Moneuplotes</taxon>
    </lineage>
</organism>
<sequence>MGNCCSNSPDEKSSNVEMIDENKKVTDDLDSDGARKRRRAGKTKRKERKGEKN</sequence>